<proteinExistence type="predicted"/>
<accession>A0A6G1PQ79</accession>
<dbReference type="EMBL" id="CM015718">
    <property type="protein sequence ID" value="KAF3692435.1"/>
    <property type="molecule type" value="Genomic_DNA"/>
</dbReference>
<feature type="transmembrane region" description="Helical" evidence="1">
    <location>
        <begin position="21"/>
        <end position="43"/>
    </location>
</feature>
<keyword evidence="3" id="KW-1185">Reference proteome</keyword>
<evidence type="ECO:0000313" key="3">
    <source>
        <dbReference type="Proteomes" id="UP000503349"/>
    </source>
</evidence>
<evidence type="ECO:0008006" key="4">
    <source>
        <dbReference type="Google" id="ProtNLM"/>
    </source>
</evidence>
<dbReference type="AlphaFoldDB" id="A0A6G1PQ79"/>
<organism evidence="2 3">
    <name type="scientific">Channa argus</name>
    <name type="common">Northern snakehead</name>
    <name type="synonym">Ophicephalus argus</name>
    <dbReference type="NCBI Taxonomy" id="215402"/>
    <lineage>
        <taxon>Eukaryota</taxon>
        <taxon>Metazoa</taxon>
        <taxon>Chordata</taxon>
        <taxon>Craniata</taxon>
        <taxon>Vertebrata</taxon>
        <taxon>Euteleostomi</taxon>
        <taxon>Actinopterygii</taxon>
        <taxon>Neopterygii</taxon>
        <taxon>Teleostei</taxon>
        <taxon>Neoteleostei</taxon>
        <taxon>Acanthomorphata</taxon>
        <taxon>Anabantaria</taxon>
        <taxon>Anabantiformes</taxon>
        <taxon>Channoidei</taxon>
        <taxon>Channidae</taxon>
        <taxon>Channa</taxon>
    </lineage>
</organism>
<dbReference type="Proteomes" id="UP000503349">
    <property type="component" value="Chromosome 7"/>
</dbReference>
<name>A0A6G1PQ79_CHAAH</name>
<gene>
    <name evidence="2" type="ORF">EXN66_Car008111</name>
</gene>
<keyword evidence="1" id="KW-1133">Transmembrane helix</keyword>
<reference evidence="3" key="2">
    <citation type="submission" date="2019-02" db="EMBL/GenBank/DDBJ databases">
        <title>Opniocepnalus argus Var Kimnra genome.</title>
        <authorList>
            <person name="Zhou C."/>
            <person name="Xiao S."/>
        </authorList>
    </citation>
    <scope>NUCLEOTIDE SEQUENCE [LARGE SCALE GENOMIC DNA]</scope>
</reference>
<evidence type="ECO:0000256" key="1">
    <source>
        <dbReference type="SAM" id="Phobius"/>
    </source>
</evidence>
<keyword evidence="1" id="KW-0812">Transmembrane</keyword>
<sequence>MRSDLPSNETENEKEEAEAKACLCCNPFLIVYAYYVPLIFFIFQISRTMHKDIHEFSRQTMKKQEEFH</sequence>
<reference evidence="2 3" key="1">
    <citation type="submission" date="2019-02" db="EMBL/GenBank/DDBJ databases">
        <title>Opniocepnalus argus genome.</title>
        <authorList>
            <person name="Zhou C."/>
            <person name="Xiao S."/>
        </authorList>
    </citation>
    <scope>NUCLEOTIDE SEQUENCE [LARGE SCALE GENOMIC DNA]</scope>
    <source>
        <strain evidence="2">OARG1902GOOAL</strain>
        <tissue evidence="2">Muscle</tissue>
    </source>
</reference>
<protein>
    <recommendedName>
        <fullName evidence="4">Transmembrane protein</fullName>
    </recommendedName>
</protein>
<keyword evidence="1" id="KW-0472">Membrane</keyword>
<evidence type="ECO:0000313" key="2">
    <source>
        <dbReference type="EMBL" id="KAF3692435.1"/>
    </source>
</evidence>